<dbReference type="GO" id="GO:0007166">
    <property type="term" value="P:cell surface receptor signaling pathway"/>
    <property type="evidence" value="ECO:0007669"/>
    <property type="project" value="TreeGrafter"/>
</dbReference>
<name>A0A315UVM3_GAMAF</name>
<dbReference type="PANTHER" id="PTHR11481:SF64">
    <property type="entry name" value="FC RECEPTOR-LIKE PROTEIN 4"/>
    <property type="match status" value="1"/>
</dbReference>
<feature type="domain" description="Ig-like" evidence="4">
    <location>
        <begin position="470"/>
        <end position="546"/>
    </location>
</feature>
<evidence type="ECO:0000259" key="4">
    <source>
        <dbReference type="PROSITE" id="PS50835"/>
    </source>
</evidence>
<dbReference type="Pfam" id="PF13927">
    <property type="entry name" value="Ig_3"/>
    <property type="match status" value="1"/>
</dbReference>
<dbReference type="SMART" id="SM00408">
    <property type="entry name" value="IGc2"/>
    <property type="match status" value="4"/>
</dbReference>
<dbReference type="InterPro" id="IPR003599">
    <property type="entry name" value="Ig_sub"/>
</dbReference>
<keyword evidence="6" id="KW-1185">Reference proteome</keyword>
<keyword evidence="2" id="KW-1015">Disulfide bond</keyword>
<feature type="domain" description="Ig-like" evidence="4">
    <location>
        <begin position="1847"/>
        <end position="1911"/>
    </location>
</feature>
<dbReference type="Proteomes" id="UP000250572">
    <property type="component" value="Unassembled WGS sequence"/>
</dbReference>
<dbReference type="GO" id="GO:0009897">
    <property type="term" value="C:external side of plasma membrane"/>
    <property type="evidence" value="ECO:0007669"/>
    <property type="project" value="TreeGrafter"/>
</dbReference>
<dbReference type="SMART" id="SM00409">
    <property type="entry name" value="IG"/>
    <property type="match status" value="10"/>
</dbReference>
<feature type="domain" description="Ig-like" evidence="4">
    <location>
        <begin position="1420"/>
        <end position="1508"/>
    </location>
</feature>
<feature type="domain" description="Ig-like" evidence="4">
    <location>
        <begin position="1210"/>
        <end position="1312"/>
    </location>
</feature>
<evidence type="ECO:0000313" key="5">
    <source>
        <dbReference type="EMBL" id="PWA15674.1"/>
    </source>
</evidence>
<feature type="domain" description="Ig-like" evidence="4">
    <location>
        <begin position="660"/>
        <end position="738"/>
    </location>
</feature>
<dbReference type="SUPFAM" id="SSF48726">
    <property type="entry name" value="Immunoglobulin"/>
    <property type="match status" value="7"/>
</dbReference>
<dbReference type="Gene3D" id="2.60.40.10">
    <property type="entry name" value="Immunoglobulins"/>
    <property type="match status" value="13"/>
</dbReference>
<evidence type="ECO:0000256" key="3">
    <source>
        <dbReference type="SAM" id="Phobius"/>
    </source>
</evidence>
<dbReference type="GO" id="GO:0004888">
    <property type="term" value="F:transmembrane signaling receptor activity"/>
    <property type="evidence" value="ECO:0007669"/>
    <property type="project" value="TreeGrafter"/>
</dbReference>
<accession>A0A315UVM3</accession>
<protein>
    <recommendedName>
        <fullName evidence="4">Ig-like domain-containing protein</fullName>
    </recommendedName>
</protein>
<feature type="domain" description="Ig-like" evidence="4">
    <location>
        <begin position="1048"/>
        <end position="1123"/>
    </location>
</feature>
<dbReference type="EMBL" id="NHOQ01002611">
    <property type="protein sequence ID" value="PWA15674.1"/>
    <property type="molecule type" value="Genomic_DNA"/>
</dbReference>
<keyword evidence="3" id="KW-1133">Transmembrane helix</keyword>
<keyword evidence="3" id="KW-0812">Transmembrane</keyword>
<feature type="domain" description="Ig-like" evidence="4">
    <location>
        <begin position="277"/>
        <end position="370"/>
    </location>
</feature>
<dbReference type="GO" id="GO:0006955">
    <property type="term" value="P:immune response"/>
    <property type="evidence" value="ECO:0007669"/>
    <property type="project" value="TreeGrafter"/>
</dbReference>
<comment type="caution">
    <text evidence="5">The sequence shown here is derived from an EMBL/GenBank/DDBJ whole genome shotgun (WGS) entry which is preliminary data.</text>
</comment>
<dbReference type="InterPro" id="IPR036179">
    <property type="entry name" value="Ig-like_dom_sf"/>
</dbReference>
<evidence type="ECO:0000256" key="1">
    <source>
        <dbReference type="ARBA" id="ARBA00022729"/>
    </source>
</evidence>
<feature type="domain" description="Ig-like" evidence="4">
    <location>
        <begin position="853"/>
        <end position="930"/>
    </location>
</feature>
<evidence type="ECO:0000256" key="2">
    <source>
        <dbReference type="ARBA" id="ARBA00023157"/>
    </source>
</evidence>
<dbReference type="PANTHER" id="PTHR11481">
    <property type="entry name" value="IMMUNOGLOBULIN FC RECEPTOR"/>
    <property type="match status" value="1"/>
</dbReference>
<dbReference type="InterPro" id="IPR013783">
    <property type="entry name" value="Ig-like_fold"/>
</dbReference>
<keyword evidence="1" id="KW-0732">Signal</keyword>
<dbReference type="PROSITE" id="PS50835">
    <property type="entry name" value="IG_LIKE"/>
    <property type="match status" value="10"/>
</dbReference>
<dbReference type="InterPro" id="IPR007110">
    <property type="entry name" value="Ig-like_dom"/>
</dbReference>
<feature type="non-terminal residue" evidence="5">
    <location>
        <position position="1989"/>
    </location>
</feature>
<feature type="transmembrane region" description="Helical" evidence="3">
    <location>
        <begin position="1938"/>
        <end position="1958"/>
    </location>
</feature>
<sequence>MFSVYSSAVETRQLGLMLRNTQKLEIKHLAAEKAQQPHSFLRRSTKFVRIVTNQLYWVCKNADGERCGGKKNTQQKLNYFSCPAKTKPVLTVSTLWLSPGASVTLSCEVKPSSAAWTFYWYKALPDVSLEKYRYELVPGSGEGTKNDYYQINGQEHTAGYACRAGRGSPELLTQYSEPKLVWSGVSHPAASLALSPMRTKHYTVDEIQLTCSGKSTLWKVRRYRQYYPSDVSDCSAWGKMTGSTCNFSSRWYQKAVYWCESGSGEFSNAVNVTIHPPRAVLTVSPSWLSPKASVTLTCQVEPPSTLWRFYWYRAVPDQSKYSYRYDPLRGANKGTTKNSYVTQGQKHTAGYACRAGRGNPEIFTDYSKITLSWSAESHPAASLTVRPPRDKLFTGDEIQLKCSGSPGTWRVRRFRQSPYNSDVSDCVSWGTMSESSCTFRSRWEQTAVYWCESGSGQLSNALNVTVHATPKAVLTVSTQWASPGASVILSCEVKPSSPGWRLYWYKAVPEQPNTYKYYPLPEKAHETLQHYVVRDQKHTSGYACRAGWGFPEFFTNYSESKIVWSAESHPAAALTVSPARDTLYTVDELQLTCTGSSGDWRVRRFRPYYQSDVSDCSVWGMMTDSSCIFNSPQYHKGVYWCESASGVLSNAVNITIQATPKPVLTVSTSWLSPGGSVTLRCDIKPASTKWRFYWNKAVPDLAENKYRYELLSDTVGGTVQGSHVVHGETHTAVYACRAGREKGQFFTEYSEPKFVWSAESHPAASLTVSPARDKLYIVDDIQLKCAGNSADWRVRRFRQSYYKSDLSDCSSWGTMNGPLCTFSNPFYRKAVYWCESGAGEFSNAVNITVEPAPQPLLTASPPWLSPGVSVTLTCEVKPSSAGWRFYWYKTVPHLSESSYKYDPLPDVTTGTVENAYIVYGQKHTAGYACRGGKGNPELFTDYSEPKIVWSTASNPQASLTVSPKRKKLFVKEKIQLMCTGGSADWRVNRFRQSYYQSESSNCTVWGKMTGSSCTFISPENDESVYWCESGSGEFSNAVNITLKPAPRPQLTVSPSWRRPGASVTLSCEVEPPSAEWRFYWYKAVPDLSKGYTYDLLPGSTKGTVQDSFVVHGQEHTAGYACRAGIGNPEIFTDYSEPKIVWSAESRSAASLTVSPTRDKFYIVDNIQLKCAGSSADWRVRRFSYSYDQSDSSNCSSWGTMTGSSCTFISPRYHRAVYWCESGSGEYSNAVNITVNSSPGASVTLRCQVEPPSAEWRFYWYKAVPDLSQNNYTHEPLPGVTVGTVENVYIVHGQKHTTGFSCRAGKQNPEYFTGYSDPRFVWTAESHPAASLTVSPARDKLYIVDDIQLKCAGSSSDWRVWRFRQSYYKSDLSVCSGWGTMTGSSCTFNNLQYNVALYWCESGAGEYSNAVNVTMHLVQKPRLTVSPPWLSPGVAVTLHCEVEPQSTRRRFYWYKAVPDLSQIKFRYDLLPDSVDGTIDNSFVIHKQKHTAGYACIAGWENVEYSTNFSEPQFVWSAGQYLLGIENASLHLCKFIKSSTESFRKSKNTEHEHFDFLLLYFVSRIPDAHPAASLAVSPVRTKLFTFDEVHLSCTGDSADWRVRRFSESSYSDCSVWGVMTGSLCTFSSRWLHNAVYWCESGSGEFSNALNITIHLAPILQLTASPSWLSHGASVNLSCEVDPPSDGWRYYWYRAVPDLSRNDYRYELLPDSVNGTGQDSLVIHGQRHTVGYACRVGYGNPEFLSRHSEPKFVCSPVSSPAASLSVSPDRAQHFTNESVTLNCGGNSAEWRVMMMRELSSSLHSDSCSTWGSMNGSSCTFSSQQFYKAAFWCESESGELSNAVNLTVQDEDLLLVSPVHPVTEGASVTLSCITREQNQLSNVIFYHNNELRQNDSRGGLRISAVSQSDEGFYKCEHSGNVSPQSWVAIEAVLKKSSSSFSVMWAVGTVCVIVLIVLLLLLIRFIRLKGTSYFYDLVRPTKEPANGKVNLLKL</sequence>
<feature type="domain" description="Ig-like" evidence="4">
    <location>
        <begin position="1655"/>
        <end position="1742"/>
    </location>
</feature>
<reference evidence="5 6" key="1">
    <citation type="journal article" date="2018" name="G3 (Bethesda)">
        <title>A High-Quality Reference Genome for the Invasive Mosquitofish Gambusia affinis Using a Chicago Library.</title>
        <authorList>
            <person name="Hoffberg S.L."/>
            <person name="Troendle N.J."/>
            <person name="Glenn T.C."/>
            <person name="Mahmud O."/>
            <person name="Louha S."/>
            <person name="Chalopin D."/>
            <person name="Bennetzen J.L."/>
            <person name="Mauricio R."/>
        </authorList>
    </citation>
    <scope>NUCLEOTIDE SEQUENCE [LARGE SCALE GENOMIC DNA]</scope>
    <source>
        <strain evidence="5">NE01/NJP1002.9</strain>
        <tissue evidence="5">Muscle</tissue>
    </source>
</reference>
<proteinExistence type="predicted"/>
<dbReference type="InterPro" id="IPR003598">
    <property type="entry name" value="Ig_sub2"/>
</dbReference>
<evidence type="ECO:0000313" key="6">
    <source>
        <dbReference type="Proteomes" id="UP000250572"/>
    </source>
</evidence>
<organism evidence="5 6">
    <name type="scientific">Gambusia affinis</name>
    <name type="common">Western mosquitofish</name>
    <name type="synonym">Heterandria affinis</name>
    <dbReference type="NCBI Taxonomy" id="33528"/>
    <lineage>
        <taxon>Eukaryota</taxon>
        <taxon>Metazoa</taxon>
        <taxon>Chordata</taxon>
        <taxon>Craniata</taxon>
        <taxon>Vertebrata</taxon>
        <taxon>Euteleostomi</taxon>
        <taxon>Actinopterygii</taxon>
        <taxon>Neopterygii</taxon>
        <taxon>Teleostei</taxon>
        <taxon>Neoteleostei</taxon>
        <taxon>Acanthomorphata</taxon>
        <taxon>Ovalentaria</taxon>
        <taxon>Atherinomorphae</taxon>
        <taxon>Cyprinodontiformes</taxon>
        <taxon>Poeciliidae</taxon>
        <taxon>Poeciliinae</taxon>
        <taxon>Gambusia</taxon>
    </lineage>
</organism>
<keyword evidence="3" id="KW-0472">Membrane</keyword>
<feature type="domain" description="Ig-like" evidence="4">
    <location>
        <begin position="88"/>
        <end position="173"/>
    </location>
</feature>
<dbReference type="InterPro" id="IPR050488">
    <property type="entry name" value="Ig_Fc_receptor"/>
</dbReference>
<gene>
    <name evidence="5" type="ORF">CCH79_00020668</name>
</gene>